<reference evidence="1 2" key="1">
    <citation type="journal article" date="2012" name="Genome Biol.">
        <title>Sequencing three crocodilian genomes to illuminate the evolution of archosaurs and amniotes.</title>
        <authorList>
            <person name="St John J.A."/>
            <person name="Braun E.L."/>
            <person name="Isberg S.R."/>
            <person name="Miles L.G."/>
            <person name="Chong A.Y."/>
            <person name="Gongora J."/>
            <person name="Dalzell P."/>
            <person name="Moran C."/>
            <person name="Bed'hom B."/>
            <person name="Abzhanov A."/>
            <person name="Burgess S.C."/>
            <person name="Cooksey A.M."/>
            <person name="Castoe T.A."/>
            <person name="Crawford N.G."/>
            <person name="Densmore L.D."/>
            <person name="Drew J.C."/>
            <person name="Edwards S.V."/>
            <person name="Faircloth B.C."/>
            <person name="Fujita M.K."/>
            <person name="Greenwold M.J."/>
            <person name="Hoffmann F.G."/>
            <person name="Howard J.M."/>
            <person name="Iguchi T."/>
            <person name="Janes D.E."/>
            <person name="Khan S.Y."/>
            <person name="Kohno S."/>
            <person name="de Koning A.J."/>
            <person name="Lance S.L."/>
            <person name="McCarthy F.M."/>
            <person name="McCormack J.E."/>
            <person name="Merchant M.E."/>
            <person name="Peterson D.G."/>
            <person name="Pollock D.D."/>
            <person name="Pourmand N."/>
            <person name="Raney B.J."/>
            <person name="Roessler K.A."/>
            <person name="Sanford J.R."/>
            <person name="Sawyer R.H."/>
            <person name="Schmidt C.J."/>
            <person name="Triplett E.W."/>
            <person name="Tuberville T.D."/>
            <person name="Venegas-Anaya M."/>
            <person name="Howard J.T."/>
            <person name="Jarvis E.D."/>
            <person name="Guillette L.J.Jr."/>
            <person name="Glenn T.C."/>
            <person name="Green R.E."/>
            <person name="Ray D.A."/>
        </authorList>
    </citation>
    <scope>NUCLEOTIDE SEQUENCE [LARGE SCALE GENOMIC DNA]</scope>
    <source>
        <strain evidence="1">KSC_2009_1</strain>
    </source>
</reference>
<dbReference type="EMBL" id="AKHW03006437">
    <property type="protein sequence ID" value="KYO20074.1"/>
    <property type="molecule type" value="Genomic_DNA"/>
</dbReference>
<accession>A0A151M6C7</accession>
<gene>
    <name evidence="1" type="ORF">Y1Q_0010662</name>
</gene>
<protein>
    <submittedName>
        <fullName evidence="1">Uncharacterized protein</fullName>
    </submittedName>
</protein>
<dbReference type="AlphaFoldDB" id="A0A151M6C7"/>
<organism evidence="1 2">
    <name type="scientific">Alligator mississippiensis</name>
    <name type="common">American alligator</name>
    <dbReference type="NCBI Taxonomy" id="8496"/>
    <lineage>
        <taxon>Eukaryota</taxon>
        <taxon>Metazoa</taxon>
        <taxon>Chordata</taxon>
        <taxon>Craniata</taxon>
        <taxon>Vertebrata</taxon>
        <taxon>Euteleostomi</taxon>
        <taxon>Archelosauria</taxon>
        <taxon>Archosauria</taxon>
        <taxon>Crocodylia</taxon>
        <taxon>Alligatoridae</taxon>
        <taxon>Alligatorinae</taxon>
        <taxon>Alligator</taxon>
    </lineage>
</organism>
<evidence type="ECO:0000313" key="1">
    <source>
        <dbReference type="EMBL" id="KYO20074.1"/>
    </source>
</evidence>
<name>A0A151M6C7_ALLMI</name>
<dbReference type="Proteomes" id="UP000050525">
    <property type="component" value="Unassembled WGS sequence"/>
</dbReference>
<evidence type="ECO:0000313" key="2">
    <source>
        <dbReference type="Proteomes" id="UP000050525"/>
    </source>
</evidence>
<keyword evidence="2" id="KW-1185">Reference proteome</keyword>
<sequence length="122" mass="13203">MPSGLHQRWLHTEGADMGLKLSKQSNECCWLQAVLEEPNQSSLLESLLLHCNAPCEGIQLQSVVNVPACTTGHRTVHPHRHKAGLATGLDMATTALTRAAGRREAGLGLTLEFPWLVMSGVL</sequence>
<proteinExistence type="predicted"/>
<comment type="caution">
    <text evidence="1">The sequence shown here is derived from an EMBL/GenBank/DDBJ whole genome shotgun (WGS) entry which is preliminary data.</text>
</comment>